<comment type="caution">
    <text evidence="2">The sequence shown here is derived from an EMBL/GenBank/DDBJ whole genome shotgun (WGS) entry which is preliminary data.</text>
</comment>
<dbReference type="InterPro" id="IPR036397">
    <property type="entry name" value="RNaseH_sf"/>
</dbReference>
<reference evidence="2 3" key="1">
    <citation type="submission" date="2024-01" db="EMBL/GenBank/DDBJ databases">
        <title>A telomere-to-telomere, gap-free genome of sweet tea (Lithocarpus litseifolius).</title>
        <authorList>
            <person name="Zhou J."/>
        </authorList>
    </citation>
    <scope>NUCLEOTIDE SEQUENCE [LARGE SCALE GENOMIC DNA]</scope>
    <source>
        <strain evidence="2">Zhou-2022a</strain>
        <tissue evidence="2">Leaf</tissue>
    </source>
</reference>
<evidence type="ECO:0000259" key="1">
    <source>
        <dbReference type="Pfam" id="PF13456"/>
    </source>
</evidence>
<dbReference type="InterPro" id="IPR002156">
    <property type="entry name" value="RNaseH_domain"/>
</dbReference>
<evidence type="ECO:0000313" key="2">
    <source>
        <dbReference type="EMBL" id="KAL0014909.1"/>
    </source>
</evidence>
<sequence>MTVKLTVQNRQAKVLVVPSMAALVIKALKEPERDQIKYKEYLGTRLVMASLGQQLPHAYQAIKVEAIVACKAVEFGREIGVAKVIVEGDSAIVVKALCSSDKGLASYGWLVKDTALYSGFFSESSHSHTRREGNRVAHGLAR</sequence>
<dbReference type="InterPro" id="IPR053151">
    <property type="entry name" value="RNase_H-like"/>
</dbReference>
<dbReference type="PANTHER" id="PTHR47723">
    <property type="entry name" value="OS05G0353850 PROTEIN"/>
    <property type="match status" value="1"/>
</dbReference>
<dbReference type="EMBL" id="JAZDWU010000001">
    <property type="protein sequence ID" value="KAL0014909.1"/>
    <property type="molecule type" value="Genomic_DNA"/>
</dbReference>
<dbReference type="Gene3D" id="3.30.420.10">
    <property type="entry name" value="Ribonuclease H-like superfamily/Ribonuclease H"/>
    <property type="match status" value="1"/>
</dbReference>
<gene>
    <name evidence="2" type="ORF">SO802_001978</name>
</gene>
<keyword evidence="3" id="KW-1185">Reference proteome</keyword>
<accession>A0AAW2DXT9</accession>
<dbReference type="GO" id="GO:0003676">
    <property type="term" value="F:nucleic acid binding"/>
    <property type="evidence" value="ECO:0007669"/>
    <property type="project" value="InterPro"/>
</dbReference>
<dbReference type="Pfam" id="PF13456">
    <property type="entry name" value="RVT_3"/>
    <property type="match status" value="1"/>
</dbReference>
<dbReference type="Proteomes" id="UP001459277">
    <property type="component" value="Unassembled WGS sequence"/>
</dbReference>
<name>A0AAW2DXT9_9ROSI</name>
<dbReference type="GO" id="GO:0004523">
    <property type="term" value="F:RNA-DNA hybrid ribonuclease activity"/>
    <property type="evidence" value="ECO:0007669"/>
    <property type="project" value="InterPro"/>
</dbReference>
<organism evidence="2 3">
    <name type="scientific">Lithocarpus litseifolius</name>
    <dbReference type="NCBI Taxonomy" id="425828"/>
    <lineage>
        <taxon>Eukaryota</taxon>
        <taxon>Viridiplantae</taxon>
        <taxon>Streptophyta</taxon>
        <taxon>Embryophyta</taxon>
        <taxon>Tracheophyta</taxon>
        <taxon>Spermatophyta</taxon>
        <taxon>Magnoliopsida</taxon>
        <taxon>eudicotyledons</taxon>
        <taxon>Gunneridae</taxon>
        <taxon>Pentapetalae</taxon>
        <taxon>rosids</taxon>
        <taxon>fabids</taxon>
        <taxon>Fagales</taxon>
        <taxon>Fagaceae</taxon>
        <taxon>Lithocarpus</taxon>
    </lineage>
</organism>
<dbReference type="AlphaFoldDB" id="A0AAW2DXT9"/>
<proteinExistence type="predicted"/>
<dbReference type="PANTHER" id="PTHR47723:SF19">
    <property type="entry name" value="POLYNUCLEOTIDYL TRANSFERASE, RIBONUCLEASE H-LIKE SUPERFAMILY PROTEIN"/>
    <property type="match status" value="1"/>
</dbReference>
<protein>
    <recommendedName>
        <fullName evidence="1">RNase H type-1 domain-containing protein</fullName>
    </recommendedName>
</protein>
<feature type="domain" description="RNase H type-1" evidence="1">
    <location>
        <begin position="59"/>
        <end position="142"/>
    </location>
</feature>
<evidence type="ECO:0000313" key="3">
    <source>
        <dbReference type="Proteomes" id="UP001459277"/>
    </source>
</evidence>